<gene>
    <name evidence="1" type="ORF">LRHMDP3_2140</name>
</gene>
<sequence length="266" mass="30946">MTEETEQYVPMQAMMESIDGTLKNNGLELYNTYLTQLSQYIVFNDAKEFIRFALDMKLPVYKTVILAEKETSTYSKENVLAMLGVDSLDEVPDPVMEKIKQYNDSLSDIEWGEMISLEYVMVKDGVSFRLAYRTNNYDRLNVDLDEQLADFVKQADDEAKRAIIEERHDKINPPLERVGEFNKLVAEFVDKVKDDPAFAMTRNFDDRNKFVKESALNDPDLRKLFDKINQLGQYPHSGLSSINQALLAEYREHKKHYDAIRKAREQ</sequence>
<dbReference type="AlphaFoldDB" id="A0AB33XSU9"/>
<proteinExistence type="predicted"/>
<name>A0AB33XSU9_LACRH</name>
<dbReference type="EMBL" id="AMQX01000012">
    <property type="protein sequence ID" value="EKS49726.1"/>
    <property type="molecule type" value="Genomic_DNA"/>
</dbReference>
<evidence type="ECO:0000313" key="1">
    <source>
        <dbReference type="EMBL" id="EKS49726.1"/>
    </source>
</evidence>
<dbReference type="RefSeq" id="WP_005716521.1">
    <property type="nucleotide sequence ID" value="NZ_AMQX01000012.1"/>
</dbReference>
<organism evidence="1 2">
    <name type="scientific">Lacticaseibacillus rhamnosus LRHMDP3</name>
    <dbReference type="NCBI Taxonomy" id="1203259"/>
    <lineage>
        <taxon>Bacteria</taxon>
        <taxon>Bacillati</taxon>
        <taxon>Bacillota</taxon>
        <taxon>Bacilli</taxon>
        <taxon>Lactobacillales</taxon>
        <taxon>Lactobacillaceae</taxon>
        <taxon>Lacticaseibacillus</taxon>
    </lineage>
</organism>
<reference evidence="1 2" key="1">
    <citation type="journal article" date="2013" name="Genome Announc.">
        <title>Draft Genome Sequence of Staphylococcus simulans UMC-CNS-990, Isolated from a Case of Chronic Bovine Mastitis.</title>
        <authorList>
            <person name="Calcutt M.J."/>
            <person name="Foecking M.F."/>
            <person name="Hsieh H.Y."/>
            <person name="Perry J."/>
            <person name="Stewart G.C."/>
            <person name="Middleton J.R."/>
        </authorList>
    </citation>
    <scope>NUCLEOTIDE SEQUENCE [LARGE SCALE GENOMIC DNA]</scope>
    <source>
        <strain evidence="1 2">LRHMDP3</strain>
    </source>
</reference>
<dbReference type="Proteomes" id="UP000009352">
    <property type="component" value="Unassembled WGS sequence"/>
</dbReference>
<protein>
    <submittedName>
        <fullName evidence="1">Uncharacterized protein</fullName>
    </submittedName>
</protein>
<evidence type="ECO:0000313" key="2">
    <source>
        <dbReference type="Proteomes" id="UP000009352"/>
    </source>
</evidence>
<accession>A0AB33XSU9</accession>
<comment type="caution">
    <text evidence="1">The sequence shown here is derived from an EMBL/GenBank/DDBJ whole genome shotgun (WGS) entry which is preliminary data.</text>
</comment>